<dbReference type="PROSITE" id="PS00134">
    <property type="entry name" value="TRYPSIN_HIS"/>
    <property type="match status" value="1"/>
</dbReference>
<name>A0A8H9IUF9_9PSEU</name>
<gene>
    <name evidence="4" type="ORF">GCM10017566_28210</name>
</gene>
<dbReference type="InterPro" id="IPR009003">
    <property type="entry name" value="Peptidase_S1_PA"/>
</dbReference>
<evidence type="ECO:0000259" key="3">
    <source>
        <dbReference type="PROSITE" id="PS50240"/>
    </source>
</evidence>
<evidence type="ECO:0000313" key="5">
    <source>
        <dbReference type="Proteomes" id="UP000658656"/>
    </source>
</evidence>
<reference evidence="4" key="2">
    <citation type="submission" date="2020-09" db="EMBL/GenBank/DDBJ databases">
        <authorList>
            <person name="Sun Q."/>
            <person name="Zhou Y."/>
        </authorList>
    </citation>
    <scope>NUCLEOTIDE SEQUENCE</scope>
    <source>
        <strain evidence="4">CGMCC 4.7679</strain>
    </source>
</reference>
<organism evidence="4 5">
    <name type="scientific">Amycolatopsis bartoniae</name>
    <dbReference type="NCBI Taxonomy" id="941986"/>
    <lineage>
        <taxon>Bacteria</taxon>
        <taxon>Bacillati</taxon>
        <taxon>Actinomycetota</taxon>
        <taxon>Actinomycetes</taxon>
        <taxon>Pseudonocardiales</taxon>
        <taxon>Pseudonocardiaceae</taxon>
        <taxon>Amycolatopsis</taxon>
    </lineage>
</organism>
<dbReference type="InterPro" id="IPR001314">
    <property type="entry name" value="Peptidase_S1A"/>
</dbReference>
<evidence type="ECO:0000256" key="1">
    <source>
        <dbReference type="ARBA" id="ARBA00007664"/>
    </source>
</evidence>
<accession>A0A8H9IUF9</accession>
<dbReference type="GO" id="GO:0004252">
    <property type="term" value="F:serine-type endopeptidase activity"/>
    <property type="evidence" value="ECO:0007669"/>
    <property type="project" value="InterPro"/>
</dbReference>
<dbReference type="SUPFAM" id="SSF50494">
    <property type="entry name" value="Trypsin-like serine proteases"/>
    <property type="match status" value="1"/>
</dbReference>
<reference evidence="4" key="1">
    <citation type="journal article" date="2014" name="Int. J. Syst. Evol. Microbiol.">
        <title>Complete genome sequence of Corynebacterium casei LMG S-19264T (=DSM 44701T), isolated from a smear-ripened cheese.</title>
        <authorList>
            <consortium name="US DOE Joint Genome Institute (JGI-PGF)"/>
            <person name="Walter F."/>
            <person name="Albersmeier A."/>
            <person name="Kalinowski J."/>
            <person name="Ruckert C."/>
        </authorList>
    </citation>
    <scope>NUCLEOTIDE SEQUENCE</scope>
    <source>
        <strain evidence="4">CGMCC 4.7679</strain>
    </source>
</reference>
<keyword evidence="2" id="KW-1015">Disulfide bond</keyword>
<dbReference type="EMBL" id="BNAV01000003">
    <property type="protein sequence ID" value="GHF53184.1"/>
    <property type="molecule type" value="Genomic_DNA"/>
</dbReference>
<dbReference type="InterPro" id="IPR018114">
    <property type="entry name" value="TRYPSIN_HIS"/>
</dbReference>
<sequence length="219" mass="23167">MILPFNAKLSSKDIPTEDGGVRGGGCSGSLIDPSWVITAGHCFHDLAGNRVGGQPPYHMSVTVGKNKDSDTGGQTAQVVTVRQSPVNDLAVVKLSTPITGITPLSLDGKPKVGQELAFAGWGSLSPTVVTQSDHLKRGNFRVTKINAYTLEAQPVVPRTVENSPCKDDSGSPFYVSGDNVHGQLVAIENYGPDCPQPGTEVLARVDVVLDWIAEQIGHR</sequence>
<comment type="similarity">
    <text evidence="1">Belongs to the peptidase S1 family.</text>
</comment>
<dbReference type="SMART" id="SM00020">
    <property type="entry name" value="Tryp_SPc"/>
    <property type="match status" value="1"/>
</dbReference>
<dbReference type="InterPro" id="IPR050430">
    <property type="entry name" value="Peptidase_S1"/>
</dbReference>
<dbReference type="Pfam" id="PF00089">
    <property type="entry name" value="Trypsin"/>
    <property type="match status" value="1"/>
</dbReference>
<proteinExistence type="inferred from homology"/>
<dbReference type="GO" id="GO:0006508">
    <property type="term" value="P:proteolysis"/>
    <property type="evidence" value="ECO:0007669"/>
    <property type="project" value="InterPro"/>
</dbReference>
<dbReference type="InterPro" id="IPR043504">
    <property type="entry name" value="Peptidase_S1_PA_chymotrypsin"/>
</dbReference>
<keyword evidence="5" id="KW-1185">Reference proteome</keyword>
<evidence type="ECO:0000313" key="4">
    <source>
        <dbReference type="EMBL" id="GHF53184.1"/>
    </source>
</evidence>
<dbReference type="PRINTS" id="PR00722">
    <property type="entry name" value="CHYMOTRYPSIN"/>
</dbReference>
<dbReference type="PANTHER" id="PTHR24276">
    <property type="entry name" value="POLYSERASE-RELATED"/>
    <property type="match status" value="1"/>
</dbReference>
<dbReference type="Proteomes" id="UP000658656">
    <property type="component" value="Unassembled WGS sequence"/>
</dbReference>
<comment type="caution">
    <text evidence="4">The sequence shown here is derived from an EMBL/GenBank/DDBJ whole genome shotgun (WGS) entry which is preliminary data.</text>
</comment>
<dbReference type="PROSITE" id="PS50240">
    <property type="entry name" value="TRYPSIN_DOM"/>
    <property type="match status" value="1"/>
</dbReference>
<dbReference type="Gene3D" id="2.40.10.10">
    <property type="entry name" value="Trypsin-like serine proteases"/>
    <property type="match status" value="1"/>
</dbReference>
<dbReference type="PANTHER" id="PTHR24276:SF98">
    <property type="entry name" value="FI18310P1-RELATED"/>
    <property type="match status" value="1"/>
</dbReference>
<protein>
    <submittedName>
        <fullName evidence="4">Esterase</fullName>
    </submittedName>
</protein>
<evidence type="ECO:0000256" key="2">
    <source>
        <dbReference type="ARBA" id="ARBA00023157"/>
    </source>
</evidence>
<dbReference type="AlphaFoldDB" id="A0A8H9IUF9"/>
<dbReference type="InterPro" id="IPR001254">
    <property type="entry name" value="Trypsin_dom"/>
</dbReference>
<feature type="domain" description="Peptidase S1" evidence="3">
    <location>
        <begin position="1"/>
        <end position="217"/>
    </location>
</feature>